<keyword evidence="2" id="KW-1003">Cell membrane</keyword>
<evidence type="ECO:0000313" key="11">
    <source>
        <dbReference type="Proteomes" id="UP001265259"/>
    </source>
</evidence>
<dbReference type="PROSITE" id="PS50893">
    <property type="entry name" value="ABC_TRANSPORTER_2"/>
    <property type="match status" value="2"/>
</dbReference>
<sequence length="505" mass="54302">MASPPLIELRGISKRFGGVRALDDVSMSLAPAEIHCLAGENGSGKSTLIKVISGVYQPDGGEILIDGEVVDKLDPAASIARGVQVIYQDLSLFPTLTVVENLFLNTYLRERRRGVDWGRGRKMAKEVLERLDVSLDLDASVETLSAAGRQIVAIARAVLADARLIIMDEPTTALTGREVARMFRIVRDLQAQGIAILFVSHKMREMLEISERLTVFRNGSKVAEGPIAEFDERKITRAMTGRDLNTGRFAAPEVSPGTTPRLELRGVGIGKDVRDISLQILPGEVVGLSGRIGAGRTALAKAIFGLGQEVTGDILVDGKPYRPASVTEAIDAGIAYVPEDRLSEGLFLSRSIQDNAISAALDGYAPRLWIDRKRARDETRAMFDDMQISAPGPEVPVSTLSGGNQQRVVIGRWLMTDARVLILNGPTVGVDVGSKEQIHSIIHGLTRDKGLAVIMISDDLPELAANCNRVLAMADGRLTGELTGDALTEDALETALSAETEGEPA</sequence>
<dbReference type="SMART" id="SM00382">
    <property type="entry name" value="AAA"/>
    <property type="match status" value="2"/>
</dbReference>
<protein>
    <submittedName>
        <fullName evidence="10">Sugar ABC transporter ATP-binding protein</fullName>
    </submittedName>
</protein>
<keyword evidence="1" id="KW-0813">Transport</keyword>
<dbReference type="CDD" id="cd03216">
    <property type="entry name" value="ABC_Carb_Monos_I"/>
    <property type="match status" value="1"/>
</dbReference>
<reference evidence="10 11" key="1">
    <citation type="submission" date="2023-09" db="EMBL/GenBank/DDBJ databases">
        <authorList>
            <person name="Rey-Velasco X."/>
        </authorList>
    </citation>
    <scope>NUCLEOTIDE SEQUENCE [LARGE SCALE GENOMIC DNA]</scope>
    <source>
        <strain evidence="10 11">F158</strain>
    </source>
</reference>
<dbReference type="SUPFAM" id="SSF52540">
    <property type="entry name" value="P-loop containing nucleoside triphosphate hydrolases"/>
    <property type="match status" value="2"/>
</dbReference>
<dbReference type="InterPro" id="IPR017871">
    <property type="entry name" value="ABC_transporter-like_CS"/>
</dbReference>
<proteinExistence type="predicted"/>
<accession>A0ABU3DEL6</accession>
<dbReference type="PROSITE" id="PS00211">
    <property type="entry name" value="ABC_TRANSPORTER_1"/>
    <property type="match status" value="1"/>
</dbReference>
<evidence type="ECO:0000256" key="7">
    <source>
        <dbReference type="ARBA" id="ARBA00022967"/>
    </source>
</evidence>
<evidence type="ECO:0000256" key="6">
    <source>
        <dbReference type="ARBA" id="ARBA00022840"/>
    </source>
</evidence>
<evidence type="ECO:0000256" key="8">
    <source>
        <dbReference type="ARBA" id="ARBA00023136"/>
    </source>
</evidence>
<gene>
    <name evidence="10" type="ORF">RM543_05650</name>
</gene>
<dbReference type="Gene3D" id="3.40.50.300">
    <property type="entry name" value="P-loop containing nucleotide triphosphate hydrolases"/>
    <property type="match status" value="2"/>
</dbReference>
<dbReference type="PANTHER" id="PTHR43790:SF1">
    <property type="entry name" value="XYLOSE IMPORT ATP-BINDING PROTEIN XYLG"/>
    <property type="match status" value="1"/>
</dbReference>
<keyword evidence="7" id="KW-1278">Translocase</keyword>
<evidence type="ECO:0000259" key="9">
    <source>
        <dbReference type="PROSITE" id="PS50893"/>
    </source>
</evidence>
<name>A0ABU3DEL6_9RHOB</name>
<comment type="caution">
    <text evidence="10">The sequence shown here is derived from an EMBL/GenBank/DDBJ whole genome shotgun (WGS) entry which is preliminary data.</text>
</comment>
<evidence type="ECO:0000256" key="1">
    <source>
        <dbReference type="ARBA" id="ARBA00022448"/>
    </source>
</evidence>
<feature type="domain" description="ABC transporter" evidence="9">
    <location>
        <begin position="7"/>
        <end position="243"/>
    </location>
</feature>
<evidence type="ECO:0000256" key="2">
    <source>
        <dbReference type="ARBA" id="ARBA00022475"/>
    </source>
</evidence>
<evidence type="ECO:0000256" key="3">
    <source>
        <dbReference type="ARBA" id="ARBA00022597"/>
    </source>
</evidence>
<evidence type="ECO:0000256" key="5">
    <source>
        <dbReference type="ARBA" id="ARBA00022741"/>
    </source>
</evidence>
<keyword evidence="11" id="KW-1185">Reference proteome</keyword>
<dbReference type="PANTHER" id="PTHR43790">
    <property type="entry name" value="CARBOHYDRATE TRANSPORT ATP-BINDING PROTEIN MG119-RELATED"/>
    <property type="match status" value="1"/>
</dbReference>
<dbReference type="InterPro" id="IPR003593">
    <property type="entry name" value="AAA+_ATPase"/>
</dbReference>
<keyword evidence="6 10" id="KW-0067">ATP-binding</keyword>
<dbReference type="InterPro" id="IPR050107">
    <property type="entry name" value="ABC_carbohydrate_import_ATPase"/>
</dbReference>
<keyword evidence="4" id="KW-0677">Repeat</keyword>
<dbReference type="InterPro" id="IPR003439">
    <property type="entry name" value="ABC_transporter-like_ATP-bd"/>
</dbReference>
<dbReference type="EMBL" id="JAVRHL010000002">
    <property type="protein sequence ID" value="MDT0682160.1"/>
    <property type="molecule type" value="Genomic_DNA"/>
</dbReference>
<dbReference type="CDD" id="cd03215">
    <property type="entry name" value="ABC_Carb_Monos_II"/>
    <property type="match status" value="1"/>
</dbReference>
<dbReference type="GO" id="GO:0005524">
    <property type="term" value="F:ATP binding"/>
    <property type="evidence" value="ECO:0007669"/>
    <property type="project" value="UniProtKB-KW"/>
</dbReference>
<dbReference type="InterPro" id="IPR027417">
    <property type="entry name" value="P-loop_NTPase"/>
</dbReference>
<keyword evidence="5" id="KW-0547">Nucleotide-binding</keyword>
<dbReference type="Pfam" id="PF00005">
    <property type="entry name" value="ABC_tran"/>
    <property type="match status" value="2"/>
</dbReference>
<organism evidence="10 11">
    <name type="scientific">Tropicimonas omnivorans</name>
    <dbReference type="NCBI Taxonomy" id="3075590"/>
    <lineage>
        <taxon>Bacteria</taxon>
        <taxon>Pseudomonadati</taxon>
        <taxon>Pseudomonadota</taxon>
        <taxon>Alphaproteobacteria</taxon>
        <taxon>Rhodobacterales</taxon>
        <taxon>Roseobacteraceae</taxon>
        <taxon>Tropicimonas</taxon>
    </lineage>
</organism>
<keyword evidence="3" id="KW-0762">Sugar transport</keyword>
<keyword evidence="8" id="KW-0472">Membrane</keyword>
<dbReference type="RefSeq" id="WP_311689936.1">
    <property type="nucleotide sequence ID" value="NZ_JAVRHL010000002.1"/>
</dbReference>
<evidence type="ECO:0000256" key="4">
    <source>
        <dbReference type="ARBA" id="ARBA00022737"/>
    </source>
</evidence>
<evidence type="ECO:0000313" key="10">
    <source>
        <dbReference type="EMBL" id="MDT0682160.1"/>
    </source>
</evidence>
<feature type="domain" description="ABC transporter" evidence="9">
    <location>
        <begin position="254"/>
        <end position="500"/>
    </location>
</feature>
<dbReference type="Proteomes" id="UP001265259">
    <property type="component" value="Unassembled WGS sequence"/>
</dbReference>